<dbReference type="Proteomes" id="UP000018296">
    <property type="component" value="Unassembled WGS sequence"/>
</dbReference>
<dbReference type="InterPro" id="IPR025622">
    <property type="entry name" value="YqzE"/>
</dbReference>
<dbReference type="PATRIC" id="fig|1395513.3.peg.132"/>
<name>V6J2F4_9BACL</name>
<keyword evidence="2" id="KW-1185">Reference proteome</keyword>
<dbReference type="STRING" id="1395513.P343_00650"/>
<comment type="caution">
    <text evidence="1">The sequence shown here is derived from an EMBL/GenBank/DDBJ whole genome shotgun (WGS) entry which is preliminary data.</text>
</comment>
<dbReference type="Pfam" id="PF14038">
    <property type="entry name" value="YqzE"/>
    <property type="match status" value="1"/>
</dbReference>
<evidence type="ECO:0000313" key="2">
    <source>
        <dbReference type="Proteomes" id="UP000018296"/>
    </source>
</evidence>
<dbReference type="AlphaFoldDB" id="V6J2F4"/>
<gene>
    <name evidence="1" type="ORF">P343_00650</name>
</gene>
<dbReference type="RefSeq" id="WP_023508455.1">
    <property type="nucleotide sequence ID" value="NZ_AWTC01000001.1"/>
</dbReference>
<organism evidence="1 2">
    <name type="scientific">Sporolactobacillus laevolacticus DSM 442</name>
    <dbReference type="NCBI Taxonomy" id="1395513"/>
    <lineage>
        <taxon>Bacteria</taxon>
        <taxon>Bacillati</taxon>
        <taxon>Bacillota</taxon>
        <taxon>Bacilli</taxon>
        <taxon>Bacillales</taxon>
        <taxon>Sporolactobacillaceae</taxon>
        <taxon>Sporolactobacillus</taxon>
    </lineage>
</organism>
<dbReference type="eggNOG" id="ENOG50308P4">
    <property type="taxonomic scope" value="Bacteria"/>
</dbReference>
<proteinExistence type="predicted"/>
<dbReference type="EMBL" id="AWTC01000001">
    <property type="protein sequence ID" value="EST13336.1"/>
    <property type="molecule type" value="Genomic_DNA"/>
</dbReference>
<reference evidence="1 2" key="1">
    <citation type="journal article" date="2013" name="Genome Announc.">
        <title>Genome Sequence of Sporolactobacillus laevolacticus DSM442, an Efficient Polymer-Grade D-Lactate Producer from Agricultural Waste Cottonseed as a Nitrogen Source.</title>
        <authorList>
            <person name="Wang H."/>
            <person name="Wang L."/>
            <person name="Ju J."/>
            <person name="Yu B."/>
            <person name="Ma Y."/>
        </authorList>
    </citation>
    <scope>NUCLEOTIDE SEQUENCE [LARGE SCALE GENOMIC DNA]</scope>
    <source>
        <strain evidence="1 2">DSM 442</strain>
    </source>
</reference>
<sequence length="67" mass="8169">MKSDEYVRFLTEQFVRYMETPRAERKKVRMEQKAARPPFRNQLFGQIPDAIESYASRITERLHKHKK</sequence>
<evidence type="ECO:0008006" key="3">
    <source>
        <dbReference type="Google" id="ProtNLM"/>
    </source>
</evidence>
<protein>
    <recommendedName>
        <fullName evidence="3">YqzE family protein</fullName>
    </recommendedName>
</protein>
<accession>V6J2F4</accession>
<dbReference type="OrthoDB" id="2691835at2"/>
<evidence type="ECO:0000313" key="1">
    <source>
        <dbReference type="EMBL" id="EST13336.1"/>
    </source>
</evidence>